<sequence>MYKMIIVDDEPLIRSGLRNLIEWEVYGIEIVSESEDGMKAYLNIKDQIIDIALIDINMPNMNGLELIELCSHLPHCPKFIILSGYNDFEYVRTAMQHGAVNYLLKPVNQEELTNTIISTVHMLDDTQTQKQQFQESLMALRNDILVRVLTNRIDTRELREKCRFVNLTFRCSKMRVGLLKPLFHSGERSMKWADFSTARLCEKICKDTCDCYAALDTSDNIILIFKDYAYSLTNADYERLLESCIRQLKERISFPVITSLSENASTVHDLSASYIYCLQSAERKEIMQNLFQKDTIVQLEKDTPYIFDYSSLANIIEARDSKALLELLRQYFAEMLRQDNNNNLENIKYQLIEFIICAMQELKSSLFSSADIDVQKKEAFRIIGSALSLTELEEKLYQLFTTLMDQLDENTNPTYSYLIQNALSYVCSNYQDINLSLKTLASQLNVNAAYLGRQFAIDTNEYFSDYLNRIRISKAIHLLKSTSWKTSAIAEAVGFANITYFFTIFKKTTGKRPGDFRKN</sequence>
<evidence type="ECO:0000256" key="9">
    <source>
        <dbReference type="ARBA" id="ARBA00024867"/>
    </source>
</evidence>
<dbReference type="PROSITE" id="PS50110">
    <property type="entry name" value="RESPONSE_REGULATORY"/>
    <property type="match status" value="1"/>
</dbReference>
<dbReference type="GO" id="GO:0043565">
    <property type="term" value="F:sequence-specific DNA binding"/>
    <property type="evidence" value="ECO:0007669"/>
    <property type="project" value="InterPro"/>
</dbReference>
<keyword evidence="3" id="KW-0963">Cytoplasm</keyword>
<keyword evidence="4 10" id="KW-0597">Phosphoprotein</keyword>
<dbReference type="Gene3D" id="3.40.50.2300">
    <property type="match status" value="1"/>
</dbReference>
<dbReference type="Pfam" id="PF12833">
    <property type="entry name" value="HTH_18"/>
    <property type="match status" value="1"/>
</dbReference>
<comment type="subcellular location">
    <subcellularLocation>
        <location evidence="1">Cytoplasm</location>
    </subcellularLocation>
</comment>
<evidence type="ECO:0000256" key="5">
    <source>
        <dbReference type="ARBA" id="ARBA00023012"/>
    </source>
</evidence>
<feature type="modified residue" description="4-aspartylphosphate" evidence="10">
    <location>
        <position position="55"/>
    </location>
</feature>
<keyword evidence="6" id="KW-0805">Transcription regulation</keyword>
<keyword evidence="7" id="KW-0238">DNA-binding</keyword>
<dbReference type="STRING" id="180332.GCA_000797495_02794"/>
<dbReference type="Proteomes" id="UP000306509">
    <property type="component" value="Unassembled WGS sequence"/>
</dbReference>
<dbReference type="PANTHER" id="PTHR42713:SF3">
    <property type="entry name" value="TRANSCRIPTIONAL REGULATORY PROTEIN HPTR"/>
    <property type="match status" value="1"/>
</dbReference>
<evidence type="ECO:0000256" key="3">
    <source>
        <dbReference type="ARBA" id="ARBA00022490"/>
    </source>
</evidence>
<dbReference type="InterPro" id="IPR051552">
    <property type="entry name" value="HptR"/>
</dbReference>
<dbReference type="AlphaFoldDB" id="A0A4U8Q4Q0"/>
<dbReference type="SUPFAM" id="SSF52172">
    <property type="entry name" value="CheY-like"/>
    <property type="match status" value="1"/>
</dbReference>
<keyword evidence="8" id="KW-0804">Transcription</keyword>
<protein>
    <recommendedName>
        <fullName evidence="2">Stage 0 sporulation protein A homolog</fullName>
    </recommendedName>
</protein>
<dbReference type="SMART" id="SM00448">
    <property type="entry name" value="REC"/>
    <property type="match status" value="1"/>
</dbReference>
<evidence type="ECO:0000259" key="12">
    <source>
        <dbReference type="PROSITE" id="PS50110"/>
    </source>
</evidence>
<feature type="domain" description="Response regulatory" evidence="12">
    <location>
        <begin position="3"/>
        <end position="120"/>
    </location>
</feature>
<organism evidence="13 14">
    <name type="scientific">Robinsoniella peoriensis</name>
    <dbReference type="NCBI Taxonomy" id="180332"/>
    <lineage>
        <taxon>Bacteria</taxon>
        <taxon>Bacillati</taxon>
        <taxon>Bacillota</taxon>
        <taxon>Clostridia</taxon>
        <taxon>Lachnospirales</taxon>
        <taxon>Lachnospiraceae</taxon>
        <taxon>Robinsoniella</taxon>
    </lineage>
</organism>
<dbReference type="GO" id="GO:0000160">
    <property type="term" value="P:phosphorelay signal transduction system"/>
    <property type="evidence" value="ECO:0007669"/>
    <property type="project" value="UniProtKB-KW"/>
</dbReference>
<evidence type="ECO:0000256" key="8">
    <source>
        <dbReference type="ARBA" id="ARBA00023163"/>
    </source>
</evidence>
<dbReference type="Gene3D" id="1.10.10.60">
    <property type="entry name" value="Homeodomain-like"/>
    <property type="match status" value="2"/>
</dbReference>
<dbReference type="InterPro" id="IPR001789">
    <property type="entry name" value="Sig_transdc_resp-reg_receiver"/>
</dbReference>
<comment type="caution">
    <text evidence="13">The sequence shown here is derived from an EMBL/GenBank/DDBJ whole genome shotgun (WGS) entry which is preliminary data.</text>
</comment>
<evidence type="ECO:0000256" key="2">
    <source>
        <dbReference type="ARBA" id="ARBA00018672"/>
    </source>
</evidence>
<comment type="function">
    <text evidence="9">May play the central regulatory role in sporulation. It may be an element of the effector pathway responsible for the activation of sporulation genes in response to nutritional stress. Spo0A may act in concert with spo0H (a sigma factor) to control the expression of some genes that are critical to the sporulation process.</text>
</comment>
<dbReference type="PANTHER" id="PTHR42713">
    <property type="entry name" value="HISTIDINE KINASE-RELATED"/>
    <property type="match status" value="1"/>
</dbReference>
<keyword evidence="5" id="KW-0902">Two-component regulatory system</keyword>
<dbReference type="InterPro" id="IPR018060">
    <property type="entry name" value="HTH_AraC"/>
</dbReference>
<dbReference type="GO" id="GO:0003700">
    <property type="term" value="F:DNA-binding transcription factor activity"/>
    <property type="evidence" value="ECO:0007669"/>
    <property type="project" value="InterPro"/>
</dbReference>
<dbReference type="InterPro" id="IPR011006">
    <property type="entry name" value="CheY-like_superfamily"/>
</dbReference>
<reference evidence="13 14" key="1">
    <citation type="journal article" date="2019" name="Anaerobe">
        <title>Detection of Robinsoniella peoriensis in multiple bone samples of a trauma patient.</title>
        <authorList>
            <person name="Schrottner P."/>
            <person name="Hartwich K."/>
            <person name="Bunk B."/>
            <person name="Schober I."/>
            <person name="Helbig S."/>
            <person name="Rudolph W.W."/>
            <person name="Gunzer F."/>
        </authorList>
    </citation>
    <scope>NUCLEOTIDE SEQUENCE [LARGE SCALE GENOMIC DNA]</scope>
    <source>
        <strain evidence="13 14">DSM 106044</strain>
    </source>
</reference>
<evidence type="ECO:0000256" key="7">
    <source>
        <dbReference type="ARBA" id="ARBA00023125"/>
    </source>
</evidence>
<dbReference type="RefSeq" id="WP_027295381.1">
    <property type="nucleotide sequence ID" value="NZ_JBHTNY010000015.1"/>
</dbReference>
<dbReference type="PROSITE" id="PS01124">
    <property type="entry name" value="HTH_ARAC_FAMILY_2"/>
    <property type="match status" value="1"/>
</dbReference>
<evidence type="ECO:0000256" key="4">
    <source>
        <dbReference type="ARBA" id="ARBA00022553"/>
    </source>
</evidence>
<proteinExistence type="predicted"/>
<dbReference type="EMBL" id="QGQD01000065">
    <property type="protein sequence ID" value="TLC99804.1"/>
    <property type="molecule type" value="Genomic_DNA"/>
</dbReference>
<gene>
    <name evidence="13" type="ORF">DSM106044_03329</name>
</gene>
<name>A0A4U8Q4Q0_9FIRM</name>
<dbReference type="GO" id="GO:0005737">
    <property type="term" value="C:cytoplasm"/>
    <property type="evidence" value="ECO:0007669"/>
    <property type="project" value="UniProtKB-SubCell"/>
</dbReference>
<evidence type="ECO:0000256" key="6">
    <source>
        <dbReference type="ARBA" id="ARBA00023015"/>
    </source>
</evidence>
<feature type="domain" description="HTH araC/xylS-type" evidence="11">
    <location>
        <begin position="420"/>
        <end position="519"/>
    </location>
</feature>
<dbReference type="SMART" id="SM00342">
    <property type="entry name" value="HTH_ARAC"/>
    <property type="match status" value="1"/>
</dbReference>
<evidence type="ECO:0000313" key="14">
    <source>
        <dbReference type="Proteomes" id="UP000306509"/>
    </source>
</evidence>
<evidence type="ECO:0000313" key="13">
    <source>
        <dbReference type="EMBL" id="TLC99804.1"/>
    </source>
</evidence>
<evidence type="ECO:0000259" key="11">
    <source>
        <dbReference type="PROSITE" id="PS01124"/>
    </source>
</evidence>
<evidence type="ECO:0000256" key="1">
    <source>
        <dbReference type="ARBA" id="ARBA00004496"/>
    </source>
</evidence>
<dbReference type="SUPFAM" id="SSF46689">
    <property type="entry name" value="Homeodomain-like"/>
    <property type="match status" value="1"/>
</dbReference>
<evidence type="ECO:0000256" key="10">
    <source>
        <dbReference type="PROSITE-ProRule" id="PRU00169"/>
    </source>
</evidence>
<dbReference type="Pfam" id="PF00072">
    <property type="entry name" value="Response_reg"/>
    <property type="match status" value="1"/>
</dbReference>
<dbReference type="CDD" id="cd17536">
    <property type="entry name" value="REC_YesN-like"/>
    <property type="match status" value="1"/>
</dbReference>
<keyword evidence="14" id="KW-1185">Reference proteome</keyword>
<dbReference type="InterPro" id="IPR009057">
    <property type="entry name" value="Homeodomain-like_sf"/>
</dbReference>
<accession>A0A4U8Q4Q0</accession>